<name>A0A382ZPY8_9ZZZZ</name>
<dbReference type="SMART" id="SM00240">
    <property type="entry name" value="FHA"/>
    <property type="match status" value="1"/>
</dbReference>
<dbReference type="InterPro" id="IPR050923">
    <property type="entry name" value="Cell_Proc_Reg/RNA_Proc"/>
</dbReference>
<gene>
    <name evidence="2" type="ORF">METZ01_LOCUS450143</name>
</gene>
<dbReference type="PROSITE" id="PS50006">
    <property type="entry name" value="FHA_DOMAIN"/>
    <property type="match status" value="1"/>
</dbReference>
<dbReference type="InterPro" id="IPR000253">
    <property type="entry name" value="FHA_dom"/>
</dbReference>
<dbReference type="CDD" id="cd00060">
    <property type="entry name" value="FHA"/>
    <property type="match status" value="1"/>
</dbReference>
<accession>A0A382ZPY8</accession>
<dbReference type="InterPro" id="IPR008984">
    <property type="entry name" value="SMAD_FHA_dom_sf"/>
</dbReference>
<dbReference type="SUPFAM" id="SSF49879">
    <property type="entry name" value="SMAD/FHA domain"/>
    <property type="match status" value="1"/>
</dbReference>
<organism evidence="2">
    <name type="scientific">marine metagenome</name>
    <dbReference type="NCBI Taxonomy" id="408172"/>
    <lineage>
        <taxon>unclassified sequences</taxon>
        <taxon>metagenomes</taxon>
        <taxon>ecological metagenomes</taxon>
    </lineage>
</organism>
<reference evidence="2" key="1">
    <citation type="submission" date="2018-05" db="EMBL/GenBank/DDBJ databases">
        <authorList>
            <person name="Lanie J.A."/>
            <person name="Ng W.-L."/>
            <person name="Kazmierczak K.M."/>
            <person name="Andrzejewski T.M."/>
            <person name="Davidsen T.M."/>
            <person name="Wayne K.J."/>
            <person name="Tettelin H."/>
            <person name="Glass J.I."/>
            <person name="Rusch D."/>
            <person name="Podicherti R."/>
            <person name="Tsui H.-C.T."/>
            <person name="Winkler M.E."/>
        </authorList>
    </citation>
    <scope>NUCLEOTIDE SEQUENCE</scope>
</reference>
<feature type="domain" description="FHA" evidence="1">
    <location>
        <begin position="30"/>
        <end position="79"/>
    </location>
</feature>
<evidence type="ECO:0000313" key="2">
    <source>
        <dbReference type="EMBL" id="SVD97289.1"/>
    </source>
</evidence>
<dbReference type="AlphaFoldDB" id="A0A382ZPY8"/>
<evidence type="ECO:0000259" key="1">
    <source>
        <dbReference type="PROSITE" id="PS50006"/>
    </source>
</evidence>
<dbReference type="Gene3D" id="2.60.200.20">
    <property type="match status" value="1"/>
</dbReference>
<feature type="non-terminal residue" evidence="2">
    <location>
        <position position="148"/>
    </location>
</feature>
<proteinExistence type="predicted"/>
<dbReference type="EMBL" id="UINC01185534">
    <property type="protein sequence ID" value="SVD97289.1"/>
    <property type="molecule type" value="Genomic_DNA"/>
</dbReference>
<sequence>MHQMPLEAIELVARREGQGLASYALQPGDYLIGRDPGCPIHVDSPEISRKHARLIFTQGQLEIEDAGGRYGTFIDNQQVIGRQPLSPGQSFHIGRTQLEITPLNSPAATTEIPSAQSAALAPNERYELGETLAQGGMGQVAEARDRYL</sequence>
<dbReference type="PANTHER" id="PTHR23308">
    <property type="entry name" value="NUCLEAR INHIBITOR OF PROTEIN PHOSPHATASE-1"/>
    <property type="match status" value="1"/>
</dbReference>
<protein>
    <recommendedName>
        <fullName evidence="1">FHA domain-containing protein</fullName>
    </recommendedName>
</protein>
<dbReference type="Pfam" id="PF00498">
    <property type="entry name" value="FHA"/>
    <property type="match status" value="1"/>
</dbReference>